<dbReference type="PROSITE" id="PS50158">
    <property type="entry name" value="ZF_CCHC"/>
    <property type="match status" value="1"/>
</dbReference>
<dbReference type="GO" id="GO:0008270">
    <property type="term" value="F:zinc ion binding"/>
    <property type="evidence" value="ECO:0007669"/>
    <property type="project" value="UniProtKB-KW"/>
</dbReference>
<reference evidence="4" key="2">
    <citation type="submission" date="2013-03" db="EMBL/GenBank/DDBJ databases">
        <authorList>
            <person name="Motta M.C.M."/>
            <person name="Martins A.C.A."/>
            <person name="Preta C.M.C.C."/>
            <person name="Silva R."/>
            <person name="de Souza S.S."/>
            <person name="Klein C.C."/>
            <person name="de Almeida L.G.P."/>
            <person name="Cunha O.L."/>
            <person name="Colabardini A.C."/>
            <person name="Lima B.A."/>
            <person name="Machado C.R."/>
            <person name="Soares C.M.A."/>
            <person name="de Menezes C.B.A."/>
            <person name="Bartolomeu D.C."/>
            <person name="Grisard E.C."/>
            <person name="Fantinatti-Garboggini F."/>
            <person name="Rodrigues-Luiz G.F."/>
            <person name="Wagner G."/>
            <person name="Goldman G.H."/>
            <person name="Fietto J.L.R."/>
            <person name="Ciapina L.P."/>
            <person name="Brocchi M."/>
            <person name="Elias M.C."/>
            <person name="Goldman M.H.S."/>
            <person name="Sagot M.-F."/>
            <person name="Pereira M."/>
            <person name="Stoco P.H."/>
            <person name="Teixeira S.M.R."/>
            <person name="de Mendonca-Neto R.P."/>
            <person name="Maciel T.E.F."/>
            <person name="Mendes T.A.O."/>
            <person name="Urmenyi T.P."/>
            <person name="Teixeira M.M.G."/>
            <person name="de Camargo E.F.P."/>
            <person name="de Sousa W."/>
            <person name="Schenkman S."/>
            <person name="de Vasconcelos A.T.R."/>
        </authorList>
    </citation>
    <scope>NUCLEOTIDE SEQUENCE</scope>
</reference>
<sequence>MRRHALNCRIHTCSRWERLFTSQCRYFSTTSRRICSLTTPTLTGRDKEAEPQSAPQHPILAYPHKVVDTESALEESIDLLSHATSIALDVEAFCTPADVQTRHLGTISLVQACSDVSSTVYLFDALALRGVFRDKFKAILQNSDIVKYFFDCRRDVEALSCQMQLTPANVIDLQIYFTALQWKLRGVNRRSGMPYVLKQVAGVERQESDNFVQTAMTEGNRLVWDVRPLPPHFLAYAASDVRYILLLSQYFRAGPRSGQQRGEAAPAAAPALPLDLVSESAVRRLTAAYVEHYACGAPVAAEMDPKPAEMNRLWLERFVGPGGTCKYCGSRGHTESECFKRAQSVVKCSFCGQTGHTERSCYQKHPELLKCGVCGQIGHTSAHCFKKNPCKHCGGLHNSANCHRIAKVG</sequence>
<dbReference type="GO" id="GO:1990923">
    <property type="term" value="C:PET complex"/>
    <property type="evidence" value="ECO:0007669"/>
    <property type="project" value="TreeGrafter"/>
</dbReference>
<evidence type="ECO:0000313" key="4">
    <source>
        <dbReference type="EMBL" id="EPY26848.1"/>
    </source>
</evidence>
<dbReference type="Gene3D" id="3.30.420.10">
    <property type="entry name" value="Ribonuclease H-like superfamily/Ribonuclease H"/>
    <property type="match status" value="1"/>
</dbReference>
<dbReference type="InterPro" id="IPR052144">
    <property type="entry name" value="piRNA_biogenesis_EXD1"/>
</dbReference>
<dbReference type="PANTHER" id="PTHR46628:SF1">
    <property type="entry name" value="PIRNA BIOGENESIS PROTEIN EXD1"/>
    <property type="match status" value="1"/>
</dbReference>
<dbReference type="GO" id="GO:0008408">
    <property type="term" value="F:3'-5' exonuclease activity"/>
    <property type="evidence" value="ECO:0007669"/>
    <property type="project" value="InterPro"/>
</dbReference>
<dbReference type="SMART" id="SM00474">
    <property type="entry name" value="35EXOc"/>
    <property type="match status" value="1"/>
</dbReference>
<gene>
    <name evidence="4" type="ORF">STCU_06048</name>
    <name evidence="3" type="ORF">STCU_07450</name>
</gene>
<dbReference type="InterPro" id="IPR012337">
    <property type="entry name" value="RNaseH-like_sf"/>
</dbReference>
<keyword evidence="5" id="KW-1185">Reference proteome</keyword>
<dbReference type="InterPro" id="IPR002562">
    <property type="entry name" value="3'-5'_exonuclease_dom"/>
</dbReference>
<keyword evidence="1" id="KW-0862">Zinc</keyword>
<dbReference type="OrthoDB" id="26838at2759"/>
<accession>S9UD35</accession>
<evidence type="ECO:0000259" key="2">
    <source>
        <dbReference type="PROSITE" id="PS50158"/>
    </source>
</evidence>
<dbReference type="InterPro" id="IPR036397">
    <property type="entry name" value="RNaseH_sf"/>
</dbReference>
<name>S9UD35_9TRYP</name>
<evidence type="ECO:0000313" key="3">
    <source>
        <dbReference type="EMBL" id="EPY23800.1"/>
    </source>
</evidence>
<dbReference type="EMBL" id="ATMH01007450">
    <property type="protein sequence ID" value="EPY23800.1"/>
    <property type="molecule type" value="Genomic_DNA"/>
</dbReference>
<comment type="caution">
    <text evidence="4">The sequence shown here is derived from an EMBL/GenBank/DDBJ whole genome shotgun (WGS) entry which is preliminary data.</text>
</comment>
<feature type="domain" description="CCHC-type" evidence="2">
    <location>
        <begin position="347"/>
        <end position="361"/>
    </location>
</feature>
<protein>
    <recommendedName>
        <fullName evidence="2">CCHC-type domain-containing protein</fullName>
    </recommendedName>
</protein>
<dbReference type="Proteomes" id="UP000015354">
    <property type="component" value="Unassembled WGS sequence"/>
</dbReference>
<organism evidence="4 5">
    <name type="scientific">Strigomonas culicis</name>
    <dbReference type="NCBI Taxonomy" id="28005"/>
    <lineage>
        <taxon>Eukaryota</taxon>
        <taxon>Discoba</taxon>
        <taxon>Euglenozoa</taxon>
        <taxon>Kinetoplastea</taxon>
        <taxon>Metakinetoplastina</taxon>
        <taxon>Trypanosomatida</taxon>
        <taxon>Trypanosomatidae</taxon>
        <taxon>Strigomonadinae</taxon>
        <taxon>Strigomonas</taxon>
    </lineage>
</organism>
<dbReference type="Pfam" id="PF01612">
    <property type="entry name" value="DNA_pol_A_exo1"/>
    <property type="match status" value="1"/>
</dbReference>
<dbReference type="GO" id="GO:0003676">
    <property type="term" value="F:nucleic acid binding"/>
    <property type="evidence" value="ECO:0007669"/>
    <property type="project" value="InterPro"/>
</dbReference>
<reference evidence="4 5" key="1">
    <citation type="journal article" date="2013" name="PLoS ONE">
        <title>Predicting the Proteins of Angomonas deanei, Strigomonas culicis and Their Respective Endosymbionts Reveals New Aspects of the Trypanosomatidae Family.</title>
        <authorList>
            <person name="Motta M.C."/>
            <person name="Martins A.C."/>
            <person name="de Souza S.S."/>
            <person name="Catta-Preta C.M."/>
            <person name="Silva R."/>
            <person name="Klein C.C."/>
            <person name="de Almeida L.G."/>
            <person name="de Lima Cunha O."/>
            <person name="Ciapina L.P."/>
            <person name="Brocchi M."/>
            <person name="Colabardini A.C."/>
            <person name="de Araujo Lima B."/>
            <person name="Machado C.R."/>
            <person name="de Almeida Soares C.M."/>
            <person name="Probst C.M."/>
            <person name="de Menezes C.B."/>
            <person name="Thompson C.E."/>
            <person name="Bartholomeu D.C."/>
            <person name="Gradia D.F."/>
            <person name="Pavoni D.P."/>
            <person name="Grisard E.C."/>
            <person name="Fantinatti-Garboggini F."/>
            <person name="Marchini F.K."/>
            <person name="Rodrigues-Luiz G.F."/>
            <person name="Wagner G."/>
            <person name="Goldman G.H."/>
            <person name="Fietto J.L."/>
            <person name="Elias M.C."/>
            <person name="Goldman M.H."/>
            <person name="Sagot M.F."/>
            <person name="Pereira M."/>
            <person name="Stoco P.H."/>
            <person name="de Mendonca-Neto R.P."/>
            <person name="Teixeira S.M."/>
            <person name="Maciel T.E."/>
            <person name="de Oliveira Mendes T.A."/>
            <person name="Urmenyi T.P."/>
            <person name="de Souza W."/>
            <person name="Schenkman S."/>
            <person name="de Vasconcelos A.T."/>
        </authorList>
    </citation>
    <scope>NUCLEOTIDE SEQUENCE [LARGE SCALE GENOMIC DNA]</scope>
</reference>
<dbReference type="InterPro" id="IPR036875">
    <property type="entry name" value="Znf_CCHC_sf"/>
</dbReference>
<evidence type="ECO:0000313" key="5">
    <source>
        <dbReference type="Proteomes" id="UP000015354"/>
    </source>
</evidence>
<keyword evidence="1" id="KW-0479">Metal-binding</keyword>
<dbReference type="SUPFAM" id="SSF53098">
    <property type="entry name" value="Ribonuclease H-like"/>
    <property type="match status" value="1"/>
</dbReference>
<evidence type="ECO:0000256" key="1">
    <source>
        <dbReference type="PROSITE-ProRule" id="PRU00047"/>
    </source>
</evidence>
<dbReference type="SUPFAM" id="SSF57756">
    <property type="entry name" value="Retrovirus zinc finger-like domains"/>
    <property type="match status" value="1"/>
</dbReference>
<dbReference type="InterPro" id="IPR001878">
    <property type="entry name" value="Znf_CCHC"/>
</dbReference>
<dbReference type="PANTHER" id="PTHR46628">
    <property type="entry name" value="PIRNA BIOGENESIS PROTEIN EXD1"/>
    <property type="match status" value="1"/>
</dbReference>
<dbReference type="Gene3D" id="4.10.60.10">
    <property type="entry name" value="Zinc finger, CCHC-type"/>
    <property type="match status" value="1"/>
</dbReference>
<dbReference type="AlphaFoldDB" id="S9UD35"/>
<proteinExistence type="predicted"/>
<dbReference type="SMART" id="SM00343">
    <property type="entry name" value="ZnF_C2HC"/>
    <property type="match status" value="3"/>
</dbReference>
<dbReference type="GO" id="GO:0006139">
    <property type="term" value="P:nucleobase-containing compound metabolic process"/>
    <property type="evidence" value="ECO:0007669"/>
    <property type="project" value="InterPro"/>
</dbReference>
<keyword evidence="1" id="KW-0863">Zinc-finger</keyword>
<dbReference type="EMBL" id="ATMH01006048">
    <property type="protein sequence ID" value="EPY26848.1"/>
    <property type="molecule type" value="Genomic_DNA"/>
</dbReference>